<keyword evidence="8 15" id="KW-0808">Transferase</keyword>
<comment type="function">
    <text evidence="12">Catalyzes the condensation of ATP and 5-phosphoribose 1-diphosphate to form N'-(5'-phosphoribosyl)-ATP (PR-ATP). Has a crucial role in the pathway because the rate of histidine biosynthesis seems to be controlled primarily by regulation of HisG enzymatic activity.</text>
</comment>
<keyword evidence="16" id="KW-1185">Reference proteome</keyword>
<keyword evidence="10" id="KW-0067">ATP-binding</keyword>
<dbReference type="EMBL" id="JAUSQZ010000001">
    <property type="protein sequence ID" value="MDP9827428.1"/>
    <property type="molecule type" value="Genomic_DNA"/>
</dbReference>
<feature type="domain" description="ATP phosphoribosyltransferase catalytic" evidence="14">
    <location>
        <begin position="52"/>
        <end position="225"/>
    </location>
</feature>
<evidence type="ECO:0000256" key="1">
    <source>
        <dbReference type="ARBA" id="ARBA00000915"/>
    </source>
</evidence>
<dbReference type="EC" id="2.4.2.17" evidence="4 13"/>
<organism evidence="15 16">
    <name type="scientific">Kineosporia succinea</name>
    <dbReference type="NCBI Taxonomy" id="84632"/>
    <lineage>
        <taxon>Bacteria</taxon>
        <taxon>Bacillati</taxon>
        <taxon>Actinomycetota</taxon>
        <taxon>Actinomycetes</taxon>
        <taxon>Kineosporiales</taxon>
        <taxon>Kineosporiaceae</taxon>
        <taxon>Kineosporia</taxon>
    </lineage>
</organism>
<keyword evidence="11" id="KW-0368">Histidine biosynthesis</keyword>
<comment type="pathway">
    <text evidence="3">Amino-acid biosynthesis; L-histidine biosynthesis; L-histidine from 5-phospho-alpha-D-ribose 1-diphosphate: step 1/9.</text>
</comment>
<dbReference type="Gene3D" id="3.40.190.10">
    <property type="entry name" value="Periplasmic binding protein-like II"/>
    <property type="match status" value="2"/>
</dbReference>
<evidence type="ECO:0000256" key="13">
    <source>
        <dbReference type="NCBIfam" id="TIGR00070"/>
    </source>
</evidence>
<evidence type="ECO:0000313" key="15">
    <source>
        <dbReference type="EMBL" id="MDP9827428.1"/>
    </source>
</evidence>
<proteinExistence type="predicted"/>
<accession>A0ABT9P3Z9</accession>
<dbReference type="SUPFAM" id="SSF53850">
    <property type="entry name" value="Periplasmic binding protein-like II"/>
    <property type="match status" value="1"/>
</dbReference>
<evidence type="ECO:0000256" key="7">
    <source>
        <dbReference type="ARBA" id="ARBA00022676"/>
    </source>
</evidence>
<evidence type="ECO:0000256" key="4">
    <source>
        <dbReference type="ARBA" id="ARBA00011946"/>
    </source>
</evidence>
<evidence type="ECO:0000313" key="16">
    <source>
        <dbReference type="Proteomes" id="UP001235712"/>
    </source>
</evidence>
<dbReference type="InterPro" id="IPR001348">
    <property type="entry name" value="ATP_PRibTrfase_HisG"/>
</dbReference>
<dbReference type="GO" id="GO:0003879">
    <property type="term" value="F:ATP phosphoribosyltransferase activity"/>
    <property type="evidence" value="ECO:0007669"/>
    <property type="project" value="UniProtKB-EC"/>
</dbReference>
<sequence length="336" mass="36556">MSRKQITLGIPKGSLQQSTLGIFERVGLQFTGGSRTLWLSSNDPEIVPVLLKPQEIPIYVKSGRLDAGLSGRDWIVEQDVLQDIAVKAELPFSRQTSRPIRWVLAVPAASPIKTVEDLRAECDRRRLAGDPFVISTELTRISRMWLARQGVDAHVEFSWGATEAKAEYFADAIIEGVETGNSLRANHLREVAEVFSSTNQFFVSRRIYRDDEWKRSKLDALSHLIRGALRANDVVELRVVAEKPLPLETILGPDARVVSASEAVAGQGFTATVTLPRGSVPYALPAVIAAGATDAWVSPMSIYYSHEADATSKAAAEARNASASLPLAPLAPTGMA</sequence>
<dbReference type="Proteomes" id="UP001235712">
    <property type="component" value="Unassembled WGS sequence"/>
</dbReference>
<name>A0ABT9P3Z9_9ACTN</name>
<evidence type="ECO:0000256" key="12">
    <source>
        <dbReference type="ARBA" id="ARBA00024861"/>
    </source>
</evidence>
<gene>
    <name evidence="15" type="ORF">J2S57_003177</name>
</gene>
<evidence type="ECO:0000256" key="2">
    <source>
        <dbReference type="ARBA" id="ARBA00004496"/>
    </source>
</evidence>
<dbReference type="Pfam" id="PF01634">
    <property type="entry name" value="HisG"/>
    <property type="match status" value="1"/>
</dbReference>
<evidence type="ECO:0000259" key="14">
    <source>
        <dbReference type="Pfam" id="PF01634"/>
    </source>
</evidence>
<evidence type="ECO:0000256" key="11">
    <source>
        <dbReference type="ARBA" id="ARBA00023102"/>
    </source>
</evidence>
<comment type="caution">
    <text evidence="15">The sequence shown here is derived from an EMBL/GenBank/DDBJ whole genome shotgun (WGS) entry which is preliminary data.</text>
</comment>
<comment type="catalytic activity">
    <reaction evidence="1">
        <text>1-(5-phospho-beta-D-ribosyl)-ATP + diphosphate = 5-phospho-alpha-D-ribose 1-diphosphate + ATP</text>
        <dbReference type="Rhea" id="RHEA:18473"/>
        <dbReference type="ChEBI" id="CHEBI:30616"/>
        <dbReference type="ChEBI" id="CHEBI:33019"/>
        <dbReference type="ChEBI" id="CHEBI:58017"/>
        <dbReference type="ChEBI" id="CHEBI:73183"/>
        <dbReference type="EC" id="2.4.2.17"/>
    </reaction>
</comment>
<protein>
    <recommendedName>
        <fullName evidence="4 13">ATP phosphoribosyltransferase</fullName>
        <ecNumber evidence="4 13">2.4.2.17</ecNumber>
    </recommendedName>
</protein>
<keyword evidence="6" id="KW-0028">Amino-acid biosynthesis</keyword>
<dbReference type="NCBIfam" id="TIGR00070">
    <property type="entry name" value="hisG"/>
    <property type="match status" value="1"/>
</dbReference>
<evidence type="ECO:0000256" key="6">
    <source>
        <dbReference type="ARBA" id="ARBA00022605"/>
    </source>
</evidence>
<dbReference type="RefSeq" id="WP_307243448.1">
    <property type="nucleotide sequence ID" value="NZ_JAUSQZ010000001.1"/>
</dbReference>
<reference evidence="15 16" key="1">
    <citation type="submission" date="2023-07" db="EMBL/GenBank/DDBJ databases">
        <title>Sequencing the genomes of 1000 actinobacteria strains.</title>
        <authorList>
            <person name="Klenk H.-P."/>
        </authorList>
    </citation>
    <scope>NUCLEOTIDE SEQUENCE [LARGE SCALE GENOMIC DNA]</scope>
    <source>
        <strain evidence="15 16">DSM 44388</strain>
    </source>
</reference>
<dbReference type="PANTHER" id="PTHR21403">
    <property type="entry name" value="ATP PHOSPHORIBOSYLTRANSFERASE ATP-PRTASE"/>
    <property type="match status" value="1"/>
</dbReference>
<evidence type="ECO:0000256" key="3">
    <source>
        <dbReference type="ARBA" id="ARBA00004667"/>
    </source>
</evidence>
<keyword evidence="9" id="KW-0547">Nucleotide-binding</keyword>
<keyword evidence="5" id="KW-0963">Cytoplasm</keyword>
<evidence type="ECO:0000256" key="5">
    <source>
        <dbReference type="ARBA" id="ARBA00022490"/>
    </source>
</evidence>
<evidence type="ECO:0000256" key="9">
    <source>
        <dbReference type="ARBA" id="ARBA00022741"/>
    </source>
</evidence>
<evidence type="ECO:0000256" key="10">
    <source>
        <dbReference type="ARBA" id="ARBA00022840"/>
    </source>
</evidence>
<evidence type="ECO:0000256" key="8">
    <source>
        <dbReference type="ARBA" id="ARBA00022679"/>
    </source>
</evidence>
<dbReference type="PANTHER" id="PTHR21403:SF10">
    <property type="entry name" value="ATP PHOSPHORIBOSYLTRANSFERASE"/>
    <property type="match status" value="1"/>
</dbReference>
<keyword evidence="7 15" id="KW-0328">Glycosyltransferase</keyword>
<dbReference type="InterPro" id="IPR013820">
    <property type="entry name" value="ATP_PRibTrfase_cat"/>
</dbReference>
<comment type="subcellular location">
    <subcellularLocation>
        <location evidence="2">Cytoplasm</location>
    </subcellularLocation>
</comment>